<feature type="transmembrane region" description="Helical" evidence="7">
    <location>
        <begin position="407"/>
        <end position="427"/>
    </location>
</feature>
<dbReference type="FunFam" id="1.20.1720.10:FF:000004">
    <property type="entry name" value="EmrB/QacA family drug resistance transporter"/>
    <property type="match status" value="1"/>
</dbReference>
<dbReference type="Gene3D" id="1.20.1250.20">
    <property type="entry name" value="MFS general substrate transporter like domains"/>
    <property type="match status" value="1"/>
</dbReference>
<feature type="domain" description="Major facilitator superfamily (MFS) profile" evidence="8">
    <location>
        <begin position="16"/>
        <end position="493"/>
    </location>
</feature>
<feature type="transmembrane region" description="Helical" evidence="7">
    <location>
        <begin position="12"/>
        <end position="29"/>
    </location>
</feature>
<feature type="transmembrane region" description="Helical" evidence="7">
    <location>
        <begin position="269"/>
        <end position="293"/>
    </location>
</feature>
<evidence type="ECO:0000256" key="5">
    <source>
        <dbReference type="ARBA" id="ARBA00022989"/>
    </source>
</evidence>
<dbReference type="InterPro" id="IPR020846">
    <property type="entry name" value="MFS_dom"/>
</dbReference>
<feature type="transmembrane region" description="Helical" evidence="7">
    <location>
        <begin position="82"/>
        <end position="108"/>
    </location>
</feature>
<keyword evidence="4 7" id="KW-0812">Transmembrane</keyword>
<dbReference type="Gene3D" id="1.20.1720.10">
    <property type="entry name" value="Multidrug resistance protein D"/>
    <property type="match status" value="1"/>
</dbReference>
<evidence type="ECO:0000313" key="10">
    <source>
        <dbReference type="Proteomes" id="UP000282977"/>
    </source>
</evidence>
<evidence type="ECO:0000313" key="9">
    <source>
        <dbReference type="EMBL" id="RVT42336.1"/>
    </source>
</evidence>
<feature type="transmembrane region" description="Helical" evidence="7">
    <location>
        <begin position="336"/>
        <end position="356"/>
    </location>
</feature>
<dbReference type="GO" id="GO:0022857">
    <property type="term" value="F:transmembrane transporter activity"/>
    <property type="evidence" value="ECO:0007669"/>
    <property type="project" value="InterPro"/>
</dbReference>
<dbReference type="InterPro" id="IPR036259">
    <property type="entry name" value="MFS_trans_sf"/>
</dbReference>
<evidence type="ECO:0000259" key="8">
    <source>
        <dbReference type="PROSITE" id="PS50850"/>
    </source>
</evidence>
<organism evidence="9 10">
    <name type="scientific">Sphingobium algorifonticola</name>
    <dbReference type="NCBI Taxonomy" id="2008318"/>
    <lineage>
        <taxon>Bacteria</taxon>
        <taxon>Pseudomonadati</taxon>
        <taxon>Pseudomonadota</taxon>
        <taxon>Alphaproteobacteria</taxon>
        <taxon>Sphingomonadales</taxon>
        <taxon>Sphingomonadaceae</taxon>
        <taxon>Sphingobium</taxon>
    </lineage>
</organism>
<dbReference type="Proteomes" id="UP000282977">
    <property type="component" value="Unassembled WGS sequence"/>
</dbReference>
<feature type="transmembrane region" description="Helical" evidence="7">
    <location>
        <begin position="227"/>
        <end position="248"/>
    </location>
</feature>
<keyword evidence="6 7" id="KW-0472">Membrane</keyword>
<dbReference type="InterPro" id="IPR004638">
    <property type="entry name" value="EmrB-like"/>
</dbReference>
<comment type="subcellular location">
    <subcellularLocation>
        <location evidence="1">Cell membrane</location>
        <topology evidence="1">Multi-pass membrane protein</topology>
    </subcellularLocation>
</comment>
<dbReference type="GO" id="GO:0005886">
    <property type="term" value="C:plasma membrane"/>
    <property type="evidence" value="ECO:0007669"/>
    <property type="project" value="UniProtKB-SubCell"/>
</dbReference>
<name>A0A437J9Z6_9SPHN</name>
<comment type="caution">
    <text evidence="9">The sequence shown here is derived from an EMBL/GenBank/DDBJ whole genome shotgun (WGS) entry which is preliminary data.</text>
</comment>
<feature type="transmembrane region" description="Helical" evidence="7">
    <location>
        <begin position="114"/>
        <end position="131"/>
    </location>
</feature>
<dbReference type="PANTHER" id="PTHR23501">
    <property type="entry name" value="MAJOR FACILITATOR SUPERFAMILY"/>
    <property type="match status" value="1"/>
</dbReference>
<dbReference type="AlphaFoldDB" id="A0A437J9Z6"/>
<gene>
    <name evidence="9" type="ORF">ENE74_09085</name>
</gene>
<dbReference type="NCBIfam" id="TIGR00711">
    <property type="entry name" value="efflux_EmrB"/>
    <property type="match status" value="1"/>
</dbReference>
<evidence type="ECO:0000256" key="4">
    <source>
        <dbReference type="ARBA" id="ARBA00022692"/>
    </source>
</evidence>
<protein>
    <submittedName>
        <fullName evidence="9">DHA2 family efflux MFS transporter permease subunit</fullName>
    </submittedName>
</protein>
<dbReference type="PRINTS" id="PR01036">
    <property type="entry name" value="TCRTETB"/>
</dbReference>
<feature type="transmembrane region" description="Helical" evidence="7">
    <location>
        <begin position="362"/>
        <end position="386"/>
    </location>
</feature>
<dbReference type="RefSeq" id="WP_127690512.1">
    <property type="nucleotide sequence ID" value="NZ_RZUL01000002.1"/>
</dbReference>
<feature type="transmembrane region" description="Helical" evidence="7">
    <location>
        <begin position="305"/>
        <end position="324"/>
    </location>
</feature>
<feature type="transmembrane region" description="Helical" evidence="7">
    <location>
        <begin position="167"/>
        <end position="189"/>
    </location>
</feature>
<dbReference type="Pfam" id="PF07690">
    <property type="entry name" value="MFS_1"/>
    <property type="match status" value="2"/>
</dbReference>
<feature type="transmembrane region" description="Helical" evidence="7">
    <location>
        <begin position="463"/>
        <end position="489"/>
    </location>
</feature>
<dbReference type="CDD" id="cd17502">
    <property type="entry name" value="MFS_Azr1_MDR_like"/>
    <property type="match status" value="1"/>
</dbReference>
<evidence type="ECO:0000256" key="1">
    <source>
        <dbReference type="ARBA" id="ARBA00004651"/>
    </source>
</evidence>
<dbReference type="EMBL" id="RZUL01000002">
    <property type="protein sequence ID" value="RVT42336.1"/>
    <property type="molecule type" value="Genomic_DNA"/>
</dbReference>
<evidence type="ECO:0000256" key="6">
    <source>
        <dbReference type="ARBA" id="ARBA00023136"/>
    </source>
</evidence>
<dbReference type="PANTHER" id="PTHR23501:SF197">
    <property type="entry name" value="COMD"/>
    <property type="match status" value="1"/>
</dbReference>
<accession>A0A437J9Z6</accession>
<dbReference type="SUPFAM" id="SSF103473">
    <property type="entry name" value="MFS general substrate transporter"/>
    <property type="match status" value="1"/>
</dbReference>
<evidence type="ECO:0000256" key="7">
    <source>
        <dbReference type="SAM" id="Phobius"/>
    </source>
</evidence>
<keyword evidence="3" id="KW-1003">Cell membrane</keyword>
<proteinExistence type="predicted"/>
<evidence type="ECO:0000256" key="3">
    <source>
        <dbReference type="ARBA" id="ARBA00022475"/>
    </source>
</evidence>
<dbReference type="InterPro" id="IPR011701">
    <property type="entry name" value="MFS"/>
</dbReference>
<evidence type="ECO:0000256" key="2">
    <source>
        <dbReference type="ARBA" id="ARBA00022448"/>
    </source>
</evidence>
<keyword evidence="5 7" id="KW-1133">Transmembrane helix</keyword>
<dbReference type="PROSITE" id="PS50850">
    <property type="entry name" value="MFS"/>
    <property type="match status" value="1"/>
</dbReference>
<reference evidence="9 10" key="1">
    <citation type="submission" date="2019-01" db="EMBL/GenBank/DDBJ databases">
        <authorList>
            <person name="Chen W.-M."/>
        </authorList>
    </citation>
    <scope>NUCLEOTIDE SEQUENCE [LARGE SCALE GENOMIC DNA]</scope>
    <source>
        <strain evidence="9 10">TLA-22</strain>
    </source>
</reference>
<feature type="transmembrane region" description="Helical" evidence="7">
    <location>
        <begin position="201"/>
        <end position="221"/>
    </location>
</feature>
<feature type="transmembrane region" description="Helical" evidence="7">
    <location>
        <begin position="49"/>
        <end position="70"/>
    </location>
</feature>
<keyword evidence="2" id="KW-0813">Transport</keyword>
<feature type="transmembrane region" description="Helical" evidence="7">
    <location>
        <begin position="143"/>
        <end position="161"/>
    </location>
</feature>
<dbReference type="OrthoDB" id="9812221at2"/>
<sequence>MTKPIGAVTTHSIKLVFAALMLVMVMASLDQSAVNTALPKMTSDLGGLAYLSWIVTAFMLGSTLSTPIYGKLSDMVGRRHMLLVSISIFLVASLLCGIATDMIALILFRGLQGLGAGGLMTLSQTVIGDLVEPRERGRYQGLFTGAFAISSVIGPLFGGILTTELSWRWIFLINLPIGAIALGLILFALKDVSSPRIHHVDYPGAALLSVGTIVIMLLLTWGGSTVAWSSIEMAAMIAMSLALLFLFIRREKRAPEPIIDLSLFHNRSFSIGVTASGMMAFAMFGSLVFLPLLFQLVLGLSPANAGLMMVPQVLAMLVSSIVGGRLSSRFGRPKPFLVAGVSCETVALCALGIMTWSNAGVAAFLVAIALLGFGMGIGMPNATVIVQNAVGSTALGTATSTMTFIRLLGGALGVAFSGGIVAAQLGMRLAGGAGPDAAASLLEHSVAATMALPSSDQALIINAYQGALAVAFFVGAGVMLCAWFVCLMLPDERLRRGSSADSDLPV</sequence>
<keyword evidence="10" id="KW-1185">Reference proteome</keyword>